<feature type="compositionally biased region" description="Low complexity" evidence="1">
    <location>
        <begin position="1"/>
        <end position="15"/>
    </location>
</feature>
<proteinExistence type="predicted"/>
<dbReference type="AlphaFoldDB" id="A0A0U1NQ32"/>
<evidence type="ECO:0000256" key="1">
    <source>
        <dbReference type="SAM" id="MobiDB-lite"/>
    </source>
</evidence>
<keyword evidence="3" id="KW-1185">Reference proteome</keyword>
<accession>A0A0U1NQ32</accession>
<name>A0A0U1NQ32_9RHOB</name>
<reference evidence="2 3" key="1">
    <citation type="submission" date="2015-04" db="EMBL/GenBank/DDBJ databases">
        <authorList>
            <person name="Syromyatnikov M.Y."/>
            <person name="Popov V.N."/>
        </authorList>
    </citation>
    <scope>NUCLEOTIDE SEQUENCE [LARGE SCALE GENOMIC DNA]</scope>
    <source>
        <strain evidence="2 3">CECT 5292</strain>
    </source>
</reference>
<gene>
    <name evidence="2" type="ORF">NIG5292_02623</name>
</gene>
<sequence length="61" mass="7131">MPVFSDSDSVMDSSDNNQPKTFKQWQQLRRSNPSGMNGYYSTKTQQKLMQDRQTLGDSFYE</sequence>
<feature type="compositionally biased region" description="Polar residues" evidence="1">
    <location>
        <begin position="16"/>
        <end position="61"/>
    </location>
</feature>
<feature type="region of interest" description="Disordered" evidence="1">
    <location>
        <begin position="1"/>
        <end position="61"/>
    </location>
</feature>
<evidence type="ECO:0000313" key="2">
    <source>
        <dbReference type="EMBL" id="CRK76559.1"/>
    </source>
</evidence>
<evidence type="ECO:0000313" key="3">
    <source>
        <dbReference type="Proteomes" id="UP000048949"/>
    </source>
</evidence>
<organism evidence="2 3">
    <name type="scientific">Nereida ignava</name>
    <dbReference type="NCBI Taxonomy" id="282199"/>
    <lineage>
        <taxon>Bacteria</taxon>
        <taxon>Pseudomonadati</taxon>
        <taxon>Pseudomonadota</taxon>
        <taxon>Alphaproteobacteria</taxon>
        <taxon>Rhodobacterales</taxon>
        <taxon>Roseobacteraceae</taxon>
        <taxon>Nereida</taxon>
    </lineage>
</organism>
<dbReference type="STRING" id="282199.GCA_001049735_02622"/>
<protein>
    <submittedName>
        <fullName evidence="2">Uncharacterized protein</fullName>
    </submittedName>
</protein>
<dbReference type="Proteomes" id="UP000048949">
    <property type="component" value="Unassembled WGS sequence"/>
</dbReference>
<dbReference type="EMBL" id="CVQV01000023">
    <property type="protein sequence ID" value="CRK76559.1"/>
    <property type="molecule type" value="Genomic_DNA"/>
</dbReference>